<dbReference type="InterPro" id="IPR000182">
    <property type="entry name" value="GNAT_dom"/>
</dbReference>
<dbReference type="CDD" id="cd04301">
    <property type="entry name" value="NAT_SF"/>
    <property type="match status" value="1"/>
</dbReference>
<keyword evidence="2" id="KW-0012">Acyltransferase</keyword>
<dbReference type="SUPFAM" id="SSF55729">
    <property type="entry name" value="Acyl-CoA N-acyltransferases (Nat)"/>
    <property type="match status" value="1"/>
</dbReference>
<evidence type="ECO:0000313" key="4">
    <source>
        <dbReference type="EMBL" id="UNM97399.1"/>
    </source>
</evidence>
<feature type="domain" description="N-acetyltransferase" evidence="3">
    <location>
        <begin position="4"/>
        <end position="173"/>
    </location>
</feature>
<dbReference type="Proteomes" id="UP000829542">
    <property type="component" value="Chromosome"/>
</dbReference>
<keyword evidence="5" id="KW-1185">Reference proteome</keyword>
<evidence type="ECO:0000313" key="5">
    <source>
        <dbReference type="Proteomes" id="UP000829542"/>
    </source>
</evidence>
<dbReference type="PANTHER" id="PTHR42919">
    <property type="entry name" value="N-ALPHA-ACETYLTRANSFERASE"/>
    <property type="match status" value="1"/>
</dbReference>
<dbReference type="InterPro" id="IPR016181">
    <property type="entry name" value="Acyl_CoA_acyltransferase"/>
</dbReference>
<proteinExistence type="predicted"/>
<dbReference type="RefSeq" id="WP_242152840.1">
    <property type="nucleotide sequence ID" value="NZ_CP093379.1"/>
</dbReference>
<dbReference type="PROSITE" id="PS51186">
    <property type="entry name" value="GNAT"/>
    <property type="match status" value="1"/>
</dbReference>
<dbReference type="InterPro" id="IPR051556">
    <property type="entry name" value="N-term/lysine_N-AcTrnsfr"/>
</dbReference>
<organism evidence="4 5">
    <name type="scientific">Ignatzschineria rhizosphaerae</name>
    <dbReference type="NCBI Taxonomy" id="2923279"/>
    <lineage>
        <taxon>Bacteria</taxon>
        <taxon>Pseudomonadati</taxon>
        <taxon>Pseudomonadota</taxon>
        <taxon>Gammaproteobacteria</taxon>
        <taxon>Cardiobacteriales</taxon>
        <taxon>Ignatzschineriaceae</taxon>
        <taxon>Ignatzschineria</taxon>
    </lineage>
</organism>
<reference evidence="4 5" key="1">
    <citation type="submission" date="2022-03" db="EMBL/GenBank/DDBJ databases">
        <title>Ignatzschineria rhizosphaerae HR5S32.</title>
        <authorList>
            <person name="Sun J.Q."/>
            <person name="Feng J.Y."/>
        </authorList>
    </citation>
    <scope>NUCLEOTIDE SEQUENCE [LARGE SCALE GENOMIC DNA]</scope>
    <source>
        <strain evidence="4 5">HR5S32</strain>
    </source>
</reference>
<dbReference type="EMBL" id="CP093379">
    <property type="protein sequence ID" value="UNM97399.1"/>
    <property type="molecule type" value="Genomic_DNA"/>
</dbReference>
<evidence type="ECO:0000256" key="2">
    <source>
        <dbReference type="ARBA" id="ARBA00023315"/>
    </source>
</evidence>
<dbReference type="Pfam" id="PF00583">
    <property type="entry name" value="Acetyltransf_1"/>
    <property type="match status" value="1"/>
</dbReference>
<gene>
    <name evidence="4" type="ORF">MMG00_06025</name>
</gene>
<keyword evidence="1" id="KW-0808">Transferase</keyword>
<evidence type="ECO:0000256" key="1">
    <source>
        <dbReference type="ARBA" id="ARBA00022679"/>
    </source>
</evidence>
<protein>
    <submittedName>
        <fullName evidence="4">GNAT family N-acetyltransferase</fullName>
    </submittedName>
</protein>
<dbReference type="Gene3D" id="3.40.630.30">
    <property type="match status" value="1"/>
</dbReference>
<name>A0ABY3X6L0_9GAMM</name>
<evidence type="ECO:0000259" key="3">
    <source>
        <dbReference type="PROSITE" id="PS51186"/>
    </source>
</evidence>
<sequence>MESITITSVTLNEVKELQAIGRETFLSTFSEGGSPENMTQYLNGAFSLEKLTSELNNHDSQFYFAKQNNQVIGYLKLNFELSQTELQDSKAMEIERIYVLDEFHGKKVGLTLYNRALEVAEQRNIDYIWLGVWENNFKALNFYKRQGFFEFDQHIFKLGDDEQTDLLMKLELNKNKI</sequence>
<dbReference type="PANTHER" id="PTHR42919:SF8">
    <property type="entry name" value="N-ALPHA-ACETYLTRANSFERASE 50"/>
    <property type="match status" value="1"/>
</dbReference>
<accession>A0ABY3X6L0</accession>